<evidence type="ECO:0000256" key="6">
    <source>
        <dbReference type="ARBA" id="ARBA00022927"/>
    </source>
</evidence>
<dbReference type="GO" id="GO:0000421">
    <property type="term" value="C:autophagosome membrane"/>
    <property type="evidence" value="ECO:0007669"/>
    <property type="project" value="TreeGrafter"/>
</dbReference>
<dbReference type="GO" id="GO:0019776">
    <property type="term" value="F:Atg8-family ligase activity"/>
    <property type="evidence" value="ECO:0007669"/>
    <property type="project" value="EnsemblFungi"/>
</dbReference>
<evidence type="ECO:0000256" key="2">
    <source>
        <dbReference type="ARBA" id="ARBA00007778"/>
    </source>
</evidence>
<keyword evidence="8" id="KW-0813">Transport</keyword>
<dbReference type="CDD" id="cd01612">
    <property type="entry name" value="Ubl_ATG12"/>
    <property type="match status" value="1"/>
</dbReference>
<dbReference type="SUPFAM" id="SSF54236">
    <property type="entry name" value="Ubiquitin-like"/>
    <property type="match status" value="1"/>
</dbReference>
<evidence type="ECO:0000256" key="5">
    <source>
        <dbReference type="ARBA" id="ARBA00022786"/>
    </source>
</evidence>
<dbReference type="Proteomes" id="UP000000689">
    <property type="component" value="Chromosome 6"/>
</dbReference>
<dbReference type="GO" id="GO:0034045">
    <property type="term" value="C:phagophore assembly site membrane"/>
    <property type="evidence" value="ECO:0007669"/>
    <property type="project" value="UniProtKB-SubCell"/>
</dbReference>
<dbReference type="GO" id="GO:0031386">
    <property type="term" value="F:protein tag activity"/>
    <property type="evidence" value="ECO:0007669"/>
    <property type="project" value="EnsemblFungi"/>
</dbReference>
<comment type="subunit">
    <text evidence="8">Forms a conjugate with ATG5.</text>
</comment>
<evidence type="ECO:0000256" key="1">
    <source>
        <dbReference type="ARBA" id="ARBA00004623"/>
    </source>
</evidence>
<dbReference type="InterPro" id="IPR007242">
    <property type="entry name" value="Atg12"/>
</dbReference>
<dbReference type="GO" id="GO:0034274">
    <property type="term" value="C:Atg12-Atg5-Atg16 complex"/>
    <property type="evidence" value="ECO:0007669"/>
    <property type="project" value="EnsemblFungi"/>
</dbReference>
<name>G0WCI7_NAUDC</name>
<dbReference type="PANTHER" id="PTHR13385">
    <property type="entry name" value="AUTOPHAGY PROTEIN 12"/>
    <property type="match status" value="1"/>
</dbReference>
<comment type="function">
    <text evidence="8">Ubiquitin-like protein involved in cytoplasm to vacuole transport (Cvt), autophagy vesicles formation, mitophagy, and nucleophagy.</text>
</comment>
<dbReference type="GO" id="GO:0000422">
    <property type="term" value="P:autophagy of mitochondrion"/>
    <property type="evidence" value="ECO:0007669"/>
    <property type="project" value="EnsemblFungi"/>
</dbReference>
<dbReference type="OMA" id="NIGELWM"/>
<keyword evidence="5 8" id="KW-0833">Ubl conjugation pathway</keyword>
<reference evidence="10 11" key="1">
    <citation type="journal article" date="2011" name="Proc. Natl. Acad. Sci. U.S.A.">
        <title>Evolutionary erosion of yeast sex chromosomes by mating-type switching accidents.</title>
        <authorList>
            <person name="Gordon J.L."/>
            <person name="Armisen D."/>
            <person name="Proux-Wera E."/>
            <person name="Oheigeartaigh S.S."/>
            <person name="Byrne K.P."/>
            <person name="Wolfe K.H."/>
        </authorList>
    </citation>
    <scope>NUCLEOTIDE SEQUENCE [LARGE SCALE GENOMIC DNA]</scope>
    <source>
        <strain evidence="11">ATCC 10597 / BCRC 20456 / CBS 421 / NBRC 0211 / NRRL Y-12639</strain>
    </source>
</reference>
<dbReference type="eggNOG" id="KOG3439">
    <property type="taxonomic scope" value="Eukaryota"/>
</dbReference>
<dbReference type="HOGENOM" id="CLU_106795_0_0_1"/>
<evidence type="ECO:0000256" key="3">
    <source>
        <dbReference type="ARBA" id="ARBA00015875"/>
    </source>
</evidence>
<feature type="region of interest" description="Disordered" evidence="9">
    <location>
        <begin position="1"/>
        <end position="104"/>
    </location>
</feature>
<dbReference type="GO" id="GO:0005829">
    <property type="term" value="C:cytosol"/>
    <property type="evidence" value="ECO:0007669"/>
    <property type="project" value="EnsemblFungi"/>
</dbReference>
<dbReference type="KEGG" id="ndi:NDAI_0F01790"/>
<gene>
    <name evidence="10" type="primary">NDAI0F01790</name>
    <name evidence="10" type="ordered locus">NDAI_0F01790</name>
</gene>
<dbReference type="Gene3D" id="3.10.20.90">
    <property type="entry name" value="Phosphatidylinositol 3-kinase Catalytic Subunit, Chain A, domain 1"/>
    <property type="match status" value="1"/>
</dbReference>
<feature type="compositionally biased region" description="Low complexity" evidence="9">
    <location>
        <begin position="19"/>
        <end position="31"/>
    </location>
</feature>
<dbReference type="GO" id="GO:0008047">
    <property type="term" value="F:enzyme activator activity"/>
    <property type="evidence" value="ECO:0007669"/>
    <property type="project" value="EnsemblFungi"/>
</dbReference>
<feature type="compositionally biased region" description="Basic and acidic residues" evidence="9">
    <location>
        <begin position="88"/>
        <end position="104"/>
    </location>
</feature>
<dbReference type="STRING" id="1071378.G0WCI7"/>
<dbReference type="PANTHER" id="PTHR13385:SF0">
    <property type="entry name" value="UBIQUITIN-LIKE PROTEIN ATG12"/>
    <property type="match status" value="1"/>
</dbReference>
<keyword evidence="8" id="KW-0472">Membrane</keyword>
<dbReference type="GeneID" id="11496836"/>
<evidence type="ECO:0000256" key="9">
    <source>
        <dbReference type="SAM" id="MobiDB-lite"/>
    </source>
</evidence>
<comment type="similarity">
    <text evidence="2 8">Belongs to the ATG12 family.</text>
</comment>
<accession>G0WCI7</accession>
<keyword evidence="7 8" id="KW-0072">Autophagy</keyword>
<evidence type="ECO:0000313" key="11">
    <source>
        <dbReference type="Proteomes" id="UP000000689"/>
    </source>
</evidence>
<dbReference type="OrthoDB" id="10003551at2759"/>
<keyword evidence="11" id="KW-1185">Reference proteome</keyword>
<dbReference type="AlphaFoldDB" id="G0WCI7"/>
<evidence type="ECO:0000256" key="4">
    <source>
        <dbReference type="ARBA" id="ARBA00022499"/>
    </source>
</evidence>
<protein>
    <recommendedName>
        <fullName evidence="3 8">Ubiquitin-like protein ATG12</fullName>
    </recommendedName>
</protein>
<keyword evidence="4 8" id="KW-1017">Isopeptide bond</keyword>
<dbReference type="Pfam" id="PF04110">
    <property type="entry name" value="APG12"/>
    <property type="match status" value="1"/>
</dbReference>
<evidence type="ECO:0000256" key="7">
    <source>
        <dbReference type="ARBA" id="ARBA00023006"/>
    </source>
</evidence>
<evidence type="ECO:0000313" key="10">
    <source>
        <dbReference type="EMBL" id="CCD25498.1"/>
    </source>
</evidence>
<dbReference type="GO" id="GO:0032258">
    <property type="term" value="P:cytoplasm to vacuole targeting by the Cvt pathway"/>
    <property type="evidence" value="ECO:0007669"/>
    <property type="project" value="EnsemblFungi"/>
</dbReference>
<sequence>MSRLLESESGTDTEGDSGSNLSNSLSSTAATQLGRESPRNKNPALSLRNRLEQFSRRLSQLDLEDKPDQSGYNEKVVIPPEGSSSRRKSPDSIMHDDDKEPSTDKVKIKFQPIGSIPPMRPSVCKISGTQPFSMVLIFLQRRLKVDNIYCYVNNSFAPSPQQIVGELWRQFKVKDELIISYCGSVAFG</sequence>
<dbReference type="GO" id="GO:0061723">
    <property type="term" value="P:glycophagy"/>
    <property type="evidence" value="ECO:0007669"/>
    <property type="project" value="TreeGrafter"/>
</dbReference>
<dbReference type="GO" id="GO:0034727">
    <property type="term" value="P:piecemeal microautophagy of the nucleus"/>
    <property type="evidence" value="ECO:0007669"/>
    <property type="project" value="EnsemblFungi"/>
</dbReference>
<comment type="subcellular location">
    <subcellularLocation>
        <location evidence="1 8">Preautophagosomal structure membrane</location>
        <topology evidence="1 8">Peripheral membrane protein</topology>
    </subcellularLocation>
</comment>
<dbReference type="GO" id="GO:0000045">
    <property type="term" value="P:autophagosome assembly"/>
    <property type="evidence" value="ECO:0007669"/>
    <property type="project" value="EnsemblFungi"/>
</dbReference>
<dbReference type="InterPro" id="IPR029071">
    <property type="entry name" value="Ubiquitin-like_domsf"/>
</dbReference>
<dbReference type="RefSeq" id="XP_003670741.1">
    <property type="nucleotide sequence ID" value="XM_003670693.1"/>
</dbReference>
<dbReference type="EMBL" id="HE580272">
    <property type="protein sequence ID" value="CCD25498.1"/>
    <property type="molecule type" value="Genomic_DNA"/>
</dbReference>
<organism evidence="10 11">
    <name type="scientific">Naumovozyma dairenensis (strain ATCC 10597 / BCRC 20456 / CBS 421 / NBRC 0211 / NRRL Y-12639)</name>
    <name type="common">Saccharomyces dairenensis</name>
    <dbReference type="NCBI Taxonomy" id="1071378"/>
    <lineage>
        <taxon>Eukaryota</taxon>
        <taxon>Fungi</taxon>
        <taxon>Dikarya</taxon>
        <taxon>Ascomycota</taxon>
        <taxon>Saccharomycotina</taxon>
        <taxon>Saccharomycetes</taxon>
        <taxon>Saccharomycetales</taxon>
        <taxon>Saccharomycetaceae</taxon>
        <taxon>Naumovozyma</taxon>
    </lineage>
</organism>
<evidence type="ECO:0000256" key="8">
    <source>
        <dbReference type="RuleBase" id="RU361201"/>
    </source>
</evidence>
<dbReference type="GO" id="GO:0097352">
    <property type="term" value="P:autophagosome maturation"/>
    <property type="evidence" value="ECO:0007669"/>
    <property type="project" value="TreeGrafter"/>
</dbReference>
<keyword evidence="6 8" id="KW-0653">Protein transport</keyword>
<proteinExistence type="inferred from homology"/>